<dbReference type="PROSITE" id="PS51186">
    <property type="entry name" value="GNAT"/>
    <property type="match status" value="1"/>
</dbReference>
<dbReference type="GO" id="GO:0016747">
    <property type="term" value="F:acyltransferase activity, transferring groups other than amino-acyl groups"/>
    <property type="evidence" value="ECO:0007669"/>
    <property type="project" value="InterPro"/>
</dbReference>
<dbReference type="SUPFAM" id="SSF55729">
    <property type="entry name" value="Acyl-CoA N-acyltransferases (Nat)"/>
    <property type="match status" value="1"/>
</dbReference>
<proteinExistence type="predicted"/>
<evidence type="ECO:0000259" key="1">
    <source>
        <dbReference type="PROSITE" id="PS51186"/>
    </source>
</evidence>
<evidence type="ECO:0000313" key="2">
    <source>
        <dbReference type="EMBL" id="QHT92522.1"/>
    </source>
</evidence>
<organism evidence="2">
    <name type="scientific">viral metagenome</name>
    <dbReference type="NCBI Taxonomy" id="1070528"/>
    <lineage>
        <taxon>unclassified sequences</taxon>
        <taxon>metagenomes</taxon>
        <taxon>organismal metagenomes</taxon>
    </lineage>
</organism>
<dbReference type="Pfam" id="PF00583">
    <property type="entry name" value="Acetyltransf_1"/>
    <property type="match status" value="1"/>
</dbReference>
<dbReference type="InterPro" id="IPR016181">
    <property type="entry name" value="Acyl_CoA_acyltransferase"/>
</dbReference>
<name>A0A6C0IHS3_9ZZZZ</name>
<dbReference type="CDD" id="cd04301">
    <property type="entry name" value="NAT_SF"/>
    <property type="match status" value="1"/>
</dbReference>
<sequence length="312" mass="36728">MSFWGAYVPYLENTALFISQPFERNIPTDTLGLTYTWIYPQDTACKEVCQFLYDYFGNPPQKPRFSIPIHHLLSKTDLLLLARDNSNRIVGCIRYHDIGVLYHNKERIYAVDCFCIHPAWRGKGVGRQLLYRLHCYANQIGIPHAVFLKEGCTVNPFVTPLYSGTYVYRRCSKPNSLSLRRLSVKDAVKWLTIYQDCNPSCCIIHNPQSLNQQWYFYKKEAHSILIGVQDTYQRKDEYSMGWVTAWLESPLLTDKEREEASDKLMESTTFDYLWMNQVWCTSERGWQQDGAFHWYTYQWSYIGLGQSYCLMH</sequence>
<dbReference type="AlphaFoldDB" id="A0A6C0IHS3"/>
<dbReference type="Gene3D" id="3.40.630.30">
    <property type="match status" value="1"/>
</dbReference>
<dbReference type="EMBL" id="MN740187">
    <property type="protein sequence ID" value="QHT92522.1"/>
    <property type="molecule type" value="Genomic_DNA"/>
</dbReference>
<protein>
    <recommendedName>
        <fullName evidence="1">N-acetyltransferase domain-containing protein</fullName>
    </recommendedName>
</protein>
<feature type="domain" description="N-acetyltransferase" evidence="1">
    <location>
        <begin position="33"/>
        <end position="253"/>
    </location>
</feature>
<dbReference type="InterPro" id="IPR000182">
    <property type="entry name" value="GNAT_dom"/>
</dbReference>
<reference evidence="2" key="1">
    <citation type="journal article" date="2020" name="Nature">
        <title>Giant virus diversity and host interactions through global metagenomics.</title>
        <authorList>
            <person name="Schulz F."/>
            <person name="Roux S."/>
            <person name="Paez-Espino D."/>
            <person name="Jungbluth S."/>
            <person name="Walsh D.A."/>
            <person name="Denef V.J."/>
            <person name="McMahon K.D."/>
            <person name="Konstantinidis K.T."/>
            <person name="Eloe-Fadrosh E.A."/>
            <person name="Kyrpides N.C."/>
            <person name="Woyke T."/>
        </authorList>
    </citation>
    <scope>NUCLEOTIDE SEQUENCE</scope>
    <source>
        <strain evidence="2">GVMAG-M-3300023184-88</strain>
    </source>
</reference>
<accession>A0A6C0IHS3</accession>